<dbReference type="PANTHER" id="PTHR43615:SF1">
    <property type="entry name" value="PPDK_N DOMAIN-CONTAINING PROTEIN"/>
    <property type="match status" value="1"/>
</dbReference>
<accession>A0A2M7G9Q0</accession>
<feature type="domain" description="Pyruvate phosphate dikinase AMP/ATP-binding" evidence="2">
    <location>
        <begin position="44"/>
        <end position="132"/>
    </location>
</feature>
<evidence type="ECO:0000313" key="4">
    <source>
        <dbReference type="Proteomes" id="UP000231019"/>
    </source>
</evidence>
<evidence type="ECO:0000259" key="1">
    <source>
        <dbReference type="Pfam" id="PF00391"/>
    </source>
</evidence>
<dbReference type="NCBIfam" id="NF004508">
    <property type="entry name" value="PRK05849.1"/>
    <property type="match status" value="1"/>
</dbReference>
<keyword evidence="3" id="KW-0670">Pyruvate</keyword>
<dbReference type="GO" id="GO:0005524">
    <property type="term" value="F:ATP binding"/>
    <property type="evidence" value="ECO:0007669"/>
    <property type="project" value="InterPro"/>
</dbReference>
<dbReference type="PANTHER" id="PTHR43615">
    <property type="entry name" value="PHOSPHOENOLPYRUVATE SYNTHASE-RELATED"/>
    <property type="match status" value="1"/>
</dbReference>
<dbReference type="Gene3D" id="3.30.1490.20">
    <property type="entry name" value="ATP-grasp fold, A domain"/>
    <property type="match status" value="1"/>
</dbReference>
<organism evidence="3 4">
    <name type="scientific">bacterium (Candidatus Blackallbacteria) CG17_big_fil_post_rev_8_21_14_2_50_48_46</name>
    <dbReference type="NCBI Taxonomy" id="2014261"/>
    <lineage>
        <taxon>Bacteria</taxon>
        <taxon>Candidatus Blackallbacteria</taxon>
    </lineage>
</organism>
<dbReference type="Pfam" id="PF01326">
    <property type="entry name" value="PPDK_N"/>
    <property type="match status" value="1"/>
</dbReference>
<gene>
    <name evidence="3" type="ORF">COW36_03310</name>
</gene>
<dbReference type="InterPro" id="IPR036637">
    <property type="entry name" value="Phosphohistidine_dom_sf"/>
</dbReference>
<dbReference type="InterPro" id="IPR051549">
    <property type="entry name" value="PEP_Utilizing_Enz"/>
</dbReference>
<dbReference type="Pfam" id="PF00391">
    <property type="entry name" value="PEP-utilizers"/>
    <property type="match status" value="1"/>
</dbReference>
<evidence type="ECO:0000313" key="3">
    <source>
        <dbReference type="EMBL" id="PIW18836.1"/>
    </source>
</evidence>
<dbReference type="InterPro" id="IPR013815">
    <property type="entry name" value="ATP_grasp_subdomain_1"/>
</dbReference>
<name>A0A2M7G9Q0_9BACT</name>
<feature type="domain" description="PEP-utilising enzyme mobile" evidence="1">
    <location>
        <begin position="695"/>
        <end position="763"/>
    </location>
</feature>
<dbReference type="SUPFAM" id="SSF52009">
    <property type="entry name" value="Phosphohistidine domain"/>
    <property type="match status" value="1"/>
</dbReference>
<comment type="caution">
    <text evidence="3">The sequence shown here is derived from an EMBL/GenBank/DDBJ whole genome shotgun (WGS) entry which is preliminary data.</text>
</comment>
<dbReference type="GO" id="GO:0016301">
    <property type="term" value="F:kinase activity"/>
    <property type="evidence" value="ECO:0007669"/>
    <property type="project" value="InterPro"/>
</dbReference>
<reference evidence="3 4" key="1">
    <citation type="submission" date="2017-09" db="EMBL/GenBank/DDBJ databases">
        <title>Depth-based differentiation of microbial function through sediment-hosted aquifers and enrichment of novel symbionts in the deep terrestrial subsurface.</title>
        <authorList>
            <person name="Probst A.J."/>
            <person name="Ladd B."/>
            <person name="Jarett J.K."/>
            <person name="Geller-Mcgrath D.E."/>
            <person name="Sieber C.M."/>
            <person name="Emerson J.B."/>
            <person name="Anantharaman K."/>
            <person name="Thomas B.C."/>
            <person name="Malmstrom R."/>
            <person name="Stieglmeier M."/>
            <person name="Klingl A."/>
            <person name="Woyke T."/>
            <person name="Ryan C.M."/>
            <person name="Banfield J.F."/>
        </authorList>
    </citation>
    <scope>NUCLEOTIDE SEQUENCE [LARGE SCALE GENOMIC DNA]</scope>
    <source>
        <strain evidence="3">CG17_big_fil_post_rev_8_21_14_2_50_48_46</strain>
    </source>
</reference>
<dbReference type="EMBL" id="PFFQ01000009">
    <property type="protein sequence ID" value="PIW18836.1"/>
    <property type="molecule type" value="Genomic_DNA"/>
</dbReference>
<sequence length="771" mass="86566">MTILDSTKAESLAALHGKLHSAQVLPQVLFDMRTWETEPSVVLARISAVFESDTCLIVRSSALDEDAAGRSLAGHYCSVLNVKGDQALSAAIDRVCASYQGRSGQDQIFVQPMLQEIAFSGVAFSSEPSTGAPCLVFNYHDCSTDTTAVTAGQSNDLHTWHYYLHENPVEPEVRFAGLVALVRELQAIFPQTALDLEVAYTHAGQWVLFQVRSLKISAQFAPERQFRGMQQVAQFLKPMQSPHPFLYGQRTVYGVMPDWNPAEIIGIRPRPLARTLYQELITDSIWAYQRDNYGYRNLRSFPLMVSLGGCPYIDVRVSFNSFIPADLPSELAEKLVNDSIQRLLESPDFHDKVEFEILFSCYTLDLPARLKLLQNRGFSQLECDLLAESLRQLTNRILHQETGLWKKDIARLKILETRRKELLASDLGGLDRIYWLLEDCKRYGTLPFAGLARAGFIAVQMLNSLVQTGVLSLNERACYMQSLDTVSSRIQRDYYRLSRPAFLEIYGHLRPGTYDILSERYDRAPERYFGTPVEPQASPVFSLSLEQLKQIRQLLQSHGLELDVLELFDFIKAAIEGREYAKFLFTRNLSDVLEAIAGLGGEYGLSREDCSFLDIQALLRRVGSSYDLDWALKTLVEAGRQQDLLTRSLVLPPLITRPEDIWQFEYLPGEPNFVTLKRAKGPVRFADASPESLGGAILLIPSADPGYDWIFGYGIAGLITLYGGVNSHMAIRAGEMGIPAVIGAGEVLYQQWQKARELELDCASRQVMVLA</sequence>
<dbReference type="AlphaFoldDB" id="A0A2M7G9Q0"/>
<protein>
    <submittedName>
        <fullName evidence="3">Phosphoenolpyruvate synthase</fullName>
    </submittedName>
</protein>
<dbReference type="SUPFAM" id="SSF56059">
    <property type="entry name" value="Glutathione synthetase ATP-binding domain-like"/>
    <property type="match status" value="1"/>
</dbReference>
<proteinExistence type="predicted"/>
<evidence type="ECO:0000259" key="2">
    <source>
        <dbReference type="Pfam" id="PF01326"/>
    </source>
</evidence>
<dbReference type="Proteomes" id="UP000231019">
    <property type="component" value="Unassembled WGS sequence"/>
</dbReference>
<dbReference type="InterPro" id="IPR002192">
    <property type="entry name" value="PPDK_AMP/ATP-bd"/>
</dbReference>
<dbReference type="InterPro" id="IPR008279">
    <property type="entry name" value="PEP-util_enz_mobile_dom"/>
</dbReference>
<dbReference type="Gene3D" id="3.50.30.10">
    <property type="entry name" value="Phosphohistidine domain"/>
    <property type="match status" value="1"/>
</dbReference>